<name>A0A6P2CQ84_9LACO</name>
<dbReference type="EMBL" id="SDGY01000001">
    <property type="protein sequence ID" value="TYC47272.1"/>
    <property type="molecule type" value="Genomic_DNA"/>
</dbReference>
<dbReference type="InterPro" id="IPR011009">
    <property type="entry name" value="Kinase-like_dom_sf"/>
</dbReference>
<accession>A0A6P2CQ84</accession>
<dbReference type="OrthoDB" id="5291879at2"/>
<dbReference type="GO" id="GO:0016301">
    <property type="term" value="F:kinase activity"/>
    <property type="evidence" value="ECO:0007669"/>
    <property type="project" value="UniProtKB-UniRule"/>
</dbReference>
<dbReference type="Gene3D" id="3.30.200.20">
    <property type="entry name" value="Phosphorylase Kinase, domain 1"/>
    <property type="match status" value="1"/>
</dbReference>
<reference evidence="2 3" key="1">
    <citation type="submission" date="2019-01" db="EMBL/GenBank/DDBJ databases">
        <title>Leuconostoc litchii sp. nov., a novel lactic acid bacterium isolated from lychee.</title>
        <authorList>
            <person name="Wang L.-T."/>
        </authorList>
    </citation>
    <scope>NUCLEOTIDE SEQUENCE [LARGE SCALE GENOMIC DNA]</scope>
    <source>
        <strain evidence="2 3">MB7</strain>
    </source>
</reference>
<dbReference type="PANTHER" id="PTHR12149:SF8">
    <property type="entry name" value="PROTEIN-RIBULOSAMINE 3-KINASE"/>
    <property type="match status" value="1"/>
</dbReference>
<evidence type="ECO:0000313" key="3">
    <source>
        <dbReference type="Proteomes" id="UP000442244"/>
    </source>
</evidence>
<protein>
    <submittedName>
        <fullName evidence="2">Fructosamine kinase</fullName>
    </submittedName>
</protein>
<dbReference type="SUPFAM" id="SSF56112">
    <property type="entry name" value="Protein kinase-like (PK-like)"/>
    <property type="match status" value="1"/>
</dbReference>
<organism evidence="2 3">
    <name type="scientific">Leuconostoc litchii</name>
    <dbReference type="NCBI Taxonomy" id="1981069"/>
    <lineage>
        <taxon>Bacteria</taxon>
        <taxon>Bacillati</taxon>
        <taxon>Bacillota</taxon>
        <taxon>Bacilli</taxon>
        <taxon>Lactobacillales</taxon>
        <taxon>Lactobacillaceae</taxon>
        <taxon>Leuconostoc</taxon>
    </lineage>
</organism>
<dbReference type="Pfam" id="PF03881">
    <property type="entry name" value="Fructosamin_kin"/>
    <property type="match status" value="1"/>
</dbReference>
<keyword evidence="1 2" id="KW-0418">Kinase</keyword>
<proteinExistence type="inferred from homology"/>
<dbReference type="Gene3D" id="3.90.1200.10">
    <property type="match status" value="1"/>
</dbReference>
<dbReference type="Proteomes" id="UP000442244">
    <property type="component" value="Unassembled WGS sequence"/>
</dbReference>
<gene>
    <name evidence="2" type="ORF">ESZ47_03795</name>
</gene>
<dbReference type="AlphaFoldDB" id="A0A6P2CQ84"/>
<dbReference type="PANTHER" id="PTHR12149">
    <property type="entry name" value="FRUCTOSAMINE 3 KINASE-RELATED PROTEIN"/>
    <property type="match status" value="1"/>
</dbReference>
<comment type="caution">
    <text evidence="2">The sequence shown here is derived from an EMBL/GenBank/DDBJ whole genome shotgun (WGS) entry which is preliminary data.</text>
</comment>
<dbReference type="PIRSF" id="PIRSF006221">
    <property type="entry name" value="Ketosamine-3-kinase"/>
    <property type="match status" value="1"/>
</dbReference>
<dbReference type="InterPro" id="IPR016477">
    <property type="entry name" value="Fructo-/Ketosamine-3-kinase"/>
</dbReference>
<evidence type="ECO:0000256" key="1">
    <source>
        <dbReference type="PIRNR" id="PIRNR006221"/>
    </source>
</evidence>
<keyword evidence="1" id="KW-0808">Transferase</keyword>
<keyword evidence="3" id="KW-1185">Reference proteome</keyword>
<dbReference type="RefSeq" id="WP_148604895.1">
    <property type="nucleotide sequence ID" value="NZ_BSUV01000001.1"/>
</dbReference>
<evidence type="ECO:0000313" key="2">
    <source>
        <dbReference type="EMBL" id="TYC47272.1"/>
    </source>
</evidence>
<sequence length="280" mass="32833">MNLGKDFISRLGLEAPHDVQKVRGGDINEAFSLYSNNKRYFLKIQQKSAASFFDHEVAGLNALSEVVTVPRALTQGQIKGNAYLMLSWINQGNGLQQDLARELVKLHQKTTDKFGFDSDNLVDFVPKNNTWKKTWAEFFVEQRLDPLMAQARKNNFWLTQRGDHYSNLRKKILNDIHAQSVRSSLLHGDFWAGNFMFNETGQPIFIDPNVFYGDREYDIAISKVFPGFDSSFYETYMKEWPLDKGWQERMRWYEFYYILMHFIRFGDLYAPRLNKLLTSF</sequence>
<comment type="similarity">
    <text evidence="1">Belongs to the fructosamine kinase family.</text>
</comment>